<feature type="domain" description="CxC2-like cysteine cluster KDZ transposase-associated" evidence="2">
    <location>
        <begin position="184"/>
        <end position="293"/>
    </location>
</feature>
<evidence type="ECO:0000259" key="2">
    <source>
        <dbReference type="Pfam" id="PF18803"/>
    </source>
</evidence>
<evidence type="ECO:0000256" key="1">
    <source>
        <dbReference type="SAM" id="MobiDB-lite"/>
    </source>
</evidence>
<dbReference type="Pfam" id="PF18758">
    <property type="entry name" value="KDZ"/>
    <property type="match status" value="1"/>
</dbReference>
<protein>
    <recommendedName>
        <fullName evidence="2">CxC2-like cysteine cluster KDZ transposase-associated domain-containing protein</fullName>
    </recommendedName>
</protein>
<feature type="compositionally biased region" description="Polar residues" evidence="1">
    <location>
        <begin position="328"/>
        <end position="345"/>
    </location>
</feature>
<feature type="compositionally biased region" description="Basic and acidic residues" evidence="1">
    <location>
        <begin position="1"/>
        <end position="16"/>
    </location>
</feature>
<feature type="region of interest" description="Disordered" evidence="1">
    <location>
        <begin position="1"/>
        <end position="80"/>
    </location>
</feature>
<dbReference type="Pfam" id="PF18803">
    <property type="entry name" value="CxC2"/>
    <property type="match status" value="1"/>
</dbReference>
<keyword evidence="4" id="KW-1185">Reference proteome</keyword>
<reference evidence="3 4" key="1">
    <citation type="journal article" date="2019" name="Nat. Ecol. Evol.">
        <title>Megaphylogeny resolves global patterns of mushroom evolution.</title>
        <authorList>
            <person name="Varga T."/>
            <person name="Krizsan K."/>
            <person name="Foldi C."/>
            <person name="Dima B."/>
            <person name="Sanchez-Garcia M."/>
            <person name="Sanchez-Ramirez S."/>
            <person name="Szollosi G.J."/>
            <person name="Szarkandi J.G."/>
            <person name="Papp V."/>
            <person name="Albert L."/>
            <person name="Andreopoulos W."/>
            <person name="Angelini C."/>
            <person name="Antonin V."/>
            <person name="Barry K.W."/>
            <person name="Bougher N.L."/>
            <person name="Buchanan P."/>
            <person name="Buyck B."/>
            <person name="Bense V."/>
            <person name="Catcheside P."/>
            <person name="Chovatia M."/>
            <person name="Cooper J."/>
            <person name="Damon W."/>
            <person name="Desjardin D."/>
            <person name="Finy P."/>
            <person name="Geml J."/>
            <person name="Haridas S."/>
            <person name="Hughes K."/>
            <person name="Justo A."/>
            <person name="Karasinski D."/>
            <person name="Kautmanova I."/>
            <person name="Kiss B."/>
            <person name="Kocsube S."/>
            <person name="Kotiranta H."/>
            <person name="LaButti K.M."/>
            <person name="Lechner B.E."/>
            <person name="Liimatainen K."/>
            <person name="Lipzen A."/>
            <person name="Lukacs Z."/>
            <person name="Mihaltcheva S."/>
            <person name="Morgado L.N."/>
            <person name="Niskanen T."/>
            <person name="Noordeloos M.E."/>
            <person name="Ohm R.A."/>
            <person name="Ortiz-Santana B."/>
            <person name="Ovrebo C."/>
            <person name="Racz N."/>
            <person name="Riley R."/>
            <person name="Savchenko A."/>
            <person name="Shiryaev A."/>
            <person name="Soop K."/>
            <person name="Spirin V."/>
            <person name="Szebenyi C."/>
            <person name="Tomsovsky M."/>
            <person name="Tulloss R.E."/>
            <person name="Uehling J."/>
            <person name="Grigoriev I.V."/>
            <person name="Vagvolgyi C."/>
            <person name="Papp T."/>
            <person name="Martin F.M."/>
            <person name="Miettinen O."/>
            <person name="Hibbett D.S."/>
            <person name="Nagy L.G."/>
        </authorList>
    </citation>
    <scope>NUCLEOTIDE SEQUENCE [LARGE SCALE GENOMIC DNA]</scope>
    <source>
        <strain evidence="3 4">HHB13444</strain>
    </source>
</reference>
<proteinExistence type="predicted"/>
<dbReference type="STRING" id="1314778.A0A5C3P3P2"/>
<name>A0A5C3P3P2_9APHY</name>
<feature type="region of interest" description="Disordered" evidence="1">
    <location>
        <begin position="318"/>
        <end position="352"/>
    </location>
</feature>
<dbReference type="InParanoid" id="A0A5C3P3P2"/>
<dbReference type="InterPro" id="IPR041457">
    <property type="entry name" value="CxC2_KDZ-assoc"/>
</dbReference>
<accession>A0A5C3P3P2</accession>
<dbReference type="InterPro" id="IPR040521">
    <property type="entry name" value="KDZ"/>
</dbReference>
<evidence type="ECO:0000313" key="3">
    <source>
        <dbReference type="EMBL" id="TFK80373.1"/>
    </source>
</evidence>
<dbReference type="AlphaFoldDB" id="A0A5C3P3P2"/>
<organism evidence="3 4">
    <name type="scientific">Polyporus arcularius HHB13444</name>
    <dbReference type="NCBI Taxonomy" id="1314778"/>
    <lineage>
        <taxon>Eukaryota</taxon>
        <taxon>Fungi</taxon>
        <taxon>Dikarya</taxon>
        <taxon>Basidiomycota</taxon>
        <taxon>Agaricomycotina</taxon>
        <taxon>Agaricomycetes</taxon>
        <taxon>Polyporales</taxon>
        <taxon>Polyporaceae</taxon>
        <taxon>Polyporus</taxon>
    </lineage>
</organism>
<gene>
    <name evidence="3" type="ORF">K466DRAFT_569698</name>
</gene>
<dbReference type="EMBL" id="ML211788">
    <property type="protein sequence ID" value="TFK80373.1"/>
    <property type="molecule type" value="Genomic_DNA"/>
</dbReference>
<dbReference type="Proteomes" id="UP000308197">
    <property type="component" value="Unassembled WGS sequence"/>
</dbReference>
<evidence type="ECO:0000313" key="4">
    <source>
        <dbReference type="Proteomes" id="UP000308197"/>
    </source>
</evidence>
<sequence>MPKRCKDSRHADRYTFDSDDEKDTSDPSSIATERHRHVDFGTTGRRPSKLTSFVNVPRVPSSKRPRASSAPPAPRLQPEDQLFDNYMDGVDHSYALDEDPDRPLLTWIKRIPQYLGELLRLEGRGDHASAQCARCGTLGSARYRCNDCSTVALHCRDCIKDVHLALPLHRIREWKDGFFQKATLKHLGLRVQLGHAPGDRCFNPKRAFADDFVVLDTTGIHEVGVDFCGCDKNQAIDHATQLLRARWYPATSVEPKTAATFGLLEHFHVLSLQSKISGWEYYTTLSRRTDNTGSTPVKDRYPAFMTMNLPEGWENAPAWKRGVPSPTTPTIRLSTMGVRTSSRPTGNLPPEKHTHCNNHNAVKLANLKNGVHLAATGVGAVDCARHGFRCPCAVGDLQKGERYANMDYLLHFTLLMTMIPWITATYDIACQFGINLFYRFREIKLAVPQRNAHVLAYHKYNDALPKEDTDMWTGLVTAWEGDPSKPNPFMITRPSITESSIRKKLLEEDAEALRLGKVIVLHEDFSSSTMISAGIDLEEQQ</sequence>